<accession>A0A261U3P4</accession>
<dbReference type="InterPro" id="IPR046867">
    <property type="entry name" value="AldOxase/xan_DH_MoCoBD2"/>
</dbReference>
<dbReference type="SUPFAM" id="SSF54665">
    <property type="entry name" value="CO dehydrogenase molybdoprotein N-domain-like"/>
    <property type="match status" value="1"/>
</dbReference>
<evidence type="ECO:0000256" key="1">
    <source>
        <dbReference type="SAM" id="MobiDB-lite"/>
    </source>
</evidence>
<feature type="region of interest" description="Disordered" evidence="1">
    <location>
        <begin position="1"/>
        <end position="26"/>
    </location>
</feature>
<dbReference type="PANTHER" id="PTHR47495:SF1">
    <property type="entry name" value="BLL3820 PROTEIN"/>
    <property type="match status" value="1"/>
</dbReference>
<sequence>MRLVQDRQPVSRERLDAQGEPPARHAVNRVSKSRVNTFIEITPEGDIIACNGHVDLGTGVRTAFTQIVAEEMDVPMHRVRMVLGDTDRTPDQGPTTASASIQSAAVPLRRAAAQVRKTLLQRAAQQWSCDADTLTVADGIITGPGEQTTDYGSLARGEHFDIDIDAKVDLKPADQYRIVGRSVARVDIPAKIKGELIFVHDLRLPGMLHARMVRPPYPGRDSGAMIGQSLIAVDRESVLDIPGIVAVVVKGDFVAVVTRREEHAIRAARQLKVQWAMPPALPDLNDPEAAVRANPSKERVLREDGNATDSLSARTDTHSATYVWPYQMHASIGPSCAVADYRDGAITVWSGSQNPHFLHADIMALLDLPDSAVRIVRMEASGCYGRNCADDAAAEAALISREVGAPVRLQLMREEEHSWEPKGTTQIMDVRGAVTGPDTLAYEFVNRYPSNNAPVLALMQTGTIAPDPIVEHKGDRTAVPQYRCSDVRIAVQDMAPIVRAAWMRGVSALPNVFSHESFIDELAHQHGEDAVAFRLRFMEDPRARALSIALAERAGWQTGPSPRLHADPQRPHIRRGRGFAQHQYVHGTFPGVGSAYCAWVCDVEVDLERATVRVLKVWIGYDCGLVINPAGVRHQIHGNVIQSVSRALMERVAFDDAGVVSREWGGYPIIRFGDIPDIDILIMPTQDQPPLGAGESGSVPSAAAIANAIFDATGLRLRRVPFDSAEVRRGLDLVKRRAEAIGP</sequence>
<dbReference type="Gene3D" id="3.30.365.10">
    <property type="entry name" value="Aldehyde oxidase/xanthine dehydrogenase, molybdopterin binding domain"/>
    <property type="match status" value="5"/>
</dbReference>
<dbReference type="InterPro" id="IPR036856">
    <property type="entry name" value="Ald_Oxase/Xan_DH_a/b_sf"/>
</dbReference>
<evidence type="ECO:0000313" key="4">
    <source>
        <dbReference type="Proteomes" id="UP000216885"/>
    </source>
</evidence>
<organism evidence="3 4">
    <name type="scientific">Bordetella genomosp. 4</name>
    <dbReference type="NCBI Taxonomy" id="463044"/>
    <lineage>
        <taxon>Bacteria</taxon>
        <taxon>Pseudomonadati</taxon>
        <taxon>Pseudomonadota</taxon>
        <taxon>Betaproteobacteria</taxon>
        <taxon>Burkholderiales</taxon>
        <taxon>Alcaligenaceae</taxon>
        <taxon>Bordetella</taxon>
    </lineage>
</organism>
<dbReference type="Proteomes" id="UP000216885">
    <property type="component" value="Unassembled WGS sequence"/>
</dbReference>
<dbReference type="InterPro" id="IPR012368">
    <property type="entry name" value="OxRdtase_Mopterin-bd_su_IorB"/>
</dbReference>
<dbReference type="PANTHER" id="PTHR47495">
    <property type="entry name" value="ALDEHYDE DEHYDROGENASE"/>
    <property type="match status" value="1"/>
</dbReference>
<dbReference type="InterPro" id="IPR037165">
    <property type="entry name" value="AldOxase/xan_DH_Mopterin-bd_sf"/>
</dbReference>
<dbReference type="InterPro" id="IPR008274">
    <property type="entry name" value="AldOxase/xan_DH_MoCoBD1"/>
</dbReference>
<dbReference type="InterPro" id="IPR000674">
    <property type="entry name" value="Ald_Oxase/Xan_DH_a/b"/>
</dbReference>
<dbReference type="Pfam" id="PF20256">
    <property type="entry name" value="MoCoBD_2"/>
    <property type="match status" value="2"/>
</dbReference>
<proteinExistence type="predicted"/>
<dbReference type="SUPFAM" id="SSF56003">
    <property type="entry name" value="Molybdenum cofactor-binding domain"/>
    <property type="match status" value="2"/>
</dbReference>
<feature type="compositionally biased region" description="Basic and acidic residues" evidence="1">
    <location>
        <begin position="295"/>
        <end position="305"/>
    </location>
</feature>
<dbReference type="GO" id="GO:0016491">
    <property type="term" value="F:oxidoreductase activity"/>
    <property type="evidence" value="ECO:0007669"/>
    <property type="project" value="InterPro"/>
</dbReference>
<dbReference type="RefSeq" id="WP_094820916.1">
    <property type="nucleotide sequence ID" value="NZ_NEVO01000007.1"/>
</dbReference>
<keyword evidence="4" id="KW-1185">Reference proteome</keyword>
<feature type="region of interest" description="Disordered" evidence="1">
    <location>
        <begin position="293"/>
        <end position="313"/>
    </location>
</feature>
<dbReference type="EMBL" id="NEVQ01000013">
    <property type="protein sequence ID" value="OZI55860.1"/>
    <property type="molecule type" value="Genomic_DNA"/>
</dbReference>
<evidence type="ECO:0000313" key="3">
    <source>
        <dbReference type="EMBL" id="OZI55860.1"/>
    </source>
</evidence>
<evidence type="ECO:0000259" key="2">
    <source>
        <dbReference type="SMART" id="SM01008"/>
    </source>
</evidence>
<name>A0A261U3P4_9BORD</name>
<feature type="domain" description="Aldehyde oxidase/xanthine dehydrogenase a/b hammerhead" evidence="2">
    <location>
        <begin position="193"/>
        <end position="279"/>
    </location>
</feature>
<gene>
    <name evidence="3" type="ORF">CAL20_10330</name>
</gene>
<dbReference type="SMART" id="SM01008">
    <property type="entry name" value="Ald_Xan_dh_C"/>
    <property type="match status" value="1"/>
</dbReference>
<dbReference type="AlphaFoldDB" id="A0A261U3P4"/>
<comment type="caution">
    <text evidence="3">The sequence shown here is derived from an EMBL/GenBank/DDBJ whole genome shotgun (WGS) entry which is preliminary data.</text>
</comment>
<reference evidence="3 4" key="1">
    <citation type="submission" date="2017-05" db="EMBL/GenBank/DDBJ databases">
        <title>Complete and WGS of Bordetella genogroups.</title>
        <authorList>
            <person name="Spilker T."/>
            <person name="LiPuma J."/>
        </authorList>
    </citation>
    <scope>NUCLEOTIDE SEQUENCE [LARGE SCALE GENOMIC DNA]</scope>
    <source>
        <strain evidence="3 4">AU9919</strain>
    </source>
</reference>
<dbReference type="InterPro" id="IPR052516">
    <property type="entry name" value="N-heterocyclic_Hydroxylase"/>
</dbReference>
<dbReference type="Gene3D" id="3.90.1170.50">
    <property type="entry name" value="Aldehyde oxidase/xanthine dehydrogenase, a/b hammerhead"/>
    <property type="match status" value="2"/>
</dbReference>
<protein>
    <recommendedName>
        <fullName evidence="2">Aldehyde oxidase/xanthine dehydrogenase a/b hammerhead domain-containing protein</fullName>
    </recommendedName>
</protein>
<dbReference type="PIRSF" id="PIRSF036389">
    <property type="entry name" value="IOR_B"/>
    <property type="match status" value="1"/>
</dbReference>
<dbReference type="Pfam" id="PF02738">
    <property type="entry name" value="MoCoBD_1"/>
    <property type="match status" value="1"/>
</dbReference>
<dbReference type="OrthoDB" id="6073217at2"/>